<evidence type="ECO:0000313" key="3">
    <source>
        <dbReference type="EMBL" id="MFC6671887.1"/>
    </source>
</evidence>
<keyword evidence="2" id="KW-0472">Membrane</keyword>
<protein>
    <submittedName>
        <fullName evidence="3">Uncharacterized protein</fullName>
    </submittedName>
</protein>
<proteinExistence type="predicted"/>
<name>A0ABW2A332_9GAMM</name>
<dbReference type="EMBL" id="JBHSWE010000001">
    <property type="protein sequence ID" value="MFC6671887.1"/>
    <property type="molecule type" value="Genomic_DNA"/>
</dbReference>
<feature type="transmembrane region" description="Helical" evidence="2">
    <location>
        <begin position="51"/>
        <end position="69"/>
    </location>
</feature>
<keyword evidence="4" id="KW-1185">Reference proteome</keyword>
<gene>
    <name evidence="3" type="ORF">ACFQDL_18825</name>
</gene>
<dbReference type="RefSeq" id="WP_379910364.1">
    <property type="nucleotide sequence ID" value="NZ_JBHSWE010000001.1"/>
</dbReference>
<evidence type="ECO:0000256" key="1">
    <source>
        <dbReference type="SAM" id="MobiDB-lite"/>
    </source>
</evidence>
<feature type="region of interest" description="Disordered" evidence="1">
    <location>
        <begin position="1"/>
        <end position="23"/>
    </location>
</feature>
<keyword evidence="2" id="KW-1133">Transmembrane helix</keyword>
<organism evidence="3 4">
    <name type="scientific">Marinobacterium aestuariivivens</name>
    <dbReference type="NCBI Taxonomy" id="1698799"/>
    <lineage>
        <taxon>Bacteria</taxon>
        <taxon>Pseudomonadati</taxon>
        <taxon>Pseudomonadota</taxon>
        <taxon>Gammaproteobacteria</taxon>
        <taxon>Oceanospirillales</taxon>
        <taxon>Oceanospirillaceae</taxon>
        <taxon>Marinobacterium</taxon>
    </lineage>
</organism>
<evidence type="ECO:0000256" key="2">
    <source>
        <dbReference type="SAM" id="Phobius"/>
    </source>
</evidence>
<keyword evidence="2" id="KW-0812">Transmembrane</keyword>
<sequence>MEKNNSDSFVYSPVGSGPGAEQAQDLERRIRIYEELEARGHMQGALGFSDYTAMILLTLGLVVTFYLWGY</sequence>
<comment type="caution">
    <text evidence="3">The sequence shown here is derived from an EMBL/GenBank/DDBJ whole genome shotgun (WGS) entry which is preliminary data.</text>
</comment>
<dbReference type="Proteomes" id="UP001596422">
    <property type="component" value="Unassembled WGS sequence"/>
</dbReference>
<reference evidence="4" key="1">
    <citation type="journal article" date="2019" name="Int. J. Syst. Evol. Microbiol.">
        <title>The Global Catalogue of Microorganisms (GCM) 10K type strain sequencing project: providing services to taxonomists for standard genome sequencing and annotation.</title>
        <authorList>
            <consortium name="The Broad Institute Genomics Platform"/>
            <consortium name="The Broad Institute Genome Sequencing Center for Infectious Disease"/>
            <person name="Wu L."/>
            <person name="Ma J."/>
        </authorList>
    </citation>
    <scope>NUCLEOTIDE SEQUENCE [LARGE SCALE GENOMIC DNA]</scope>
    <source>
        <strain evidence="4">NBRC 111756</strain>
    </source>
</reference>
<accession>A0ABW2A332</accession>
<evidence type="ECO:0000313" key="4">
    <source>
        <dbReference type="Proteomes" id="UP001596422"/>
    </source>
</evidence>